<evidence type="ECO:0000313" key="3">
    <source>
        <dbReference type="EMBL" id="MDX3135770.1"/>
    </source>
</evidence>
<dbReference type="RefSeq" id="WP_319698394.1">
    <property type="nucleotide sequence ID" value="NZ_JARAWN010000454.1"/>
</dbReference>
<accession>A0AAJ2PXX5</accession>
<protein>
    <submittedName>
        <fullName evidence="3">Uncharacterized protein</fullName>
    </submittedName>
</protein>
<evidence type="ECO:0000256" key="2">
    <source>
        <dbReference type="SAM" id="Phobius"/>
    </source>
</evidence>
<proteinExistence type="predicted"/>
<keyword evidence="2" id="KW-0472">Membrane</keyword>
<evidence type="ECO:0000256" key="1">
    <source>
        <dbReference type="SAM" id="MobiDB-lite"/>
    </source>
</evidence>
<feature type="transmembrane region" description="Helical" evidence="2">
    <location>
        <begin position="201"/>
        <end position="219"/>
    </location>
</feature>
<reference evidence="3" key="1">
    <citation type="journal article" date="2023" name="Microb. Genom.">
        <title>Mesoterricola silvestris gen. nov., sp. nov., Mesoterricola sediminis sp. nov., Geothrix oryzae sp. nov., Geothrix edaphica sp. nov., Geothrix rubra sp. nov., and Geothrix limicola sp. nov., six novel members of Acidobacteriota isolated from soils.</title>
        <authorList>
            <person name="Weisberg A.J."/>
            <person name="Pearce E."/>
            <person name="Kramer C.G."/>
            <person name="Chang J.H."/>
            <person name="Clarke C.R."/>
        </authorList>
    </citation>
    <scope>NUCLEOTIDE SEQUENCE</scope>
    <source>
        <strain evidence="3">ND06-05F</strain>
    </source>
</reference>
<feature type="region of interest" description="Disordered" evidence="1">
    <location>
        <begin position="71"/>
        <end position="120"/>
    </location>
</feature>
<comment type="caution">
    <text evidence="3">The sequence shown here is derived from an EMBL/GenBank/DDBJ whole genome shotgun (WGS) entry which is preliminary data.</text>
</comment>
<gene>
    <name evidence="3" type="ORF">PV367_39605</name>
</gene>
<dbReference type="AlphaFoldDB" id="A0AAJ2PXX5"/>
<keyword evidence="2" id="KW-1133">Transmembrane helix</keyword>
<feature type="compositionally biased region" description="Basic and acidic residues" evidence="1">
    <location>
        <begin position="108"/>
        <end position="120"/>
    </location>
</feature>
<dbReference type="EMBL" id="JARAWN010000454">
    <property type="protein sequence ID" value="MDX3135770.1"/>
    <property type="molecule type" value="Genomic_DNA"/>
</dbReference>
<sequence length="323" mass="35156">MTAQNDRTRASAEDQEATWVLQHAEDGEPTWVLDHVEDVEPTRVLDDAEDGEPTWVLDQAEDGDLTRVLAPAEDGDSTRVLAPAEDGDSTRVLAPAEDGDSTRVLAPADEHAPSDEPRSAEAEYSATVLASHWIQRPEPDATLLGPFSTEIPTTPPDRAEGTMLRFGPGVTAALAHRTHRTLPAMPPRPVPPRRRRLRRHALPALVLIFVLALLAWQRLGPSVAVHTAAVTARPTVLGCGDTAEIVGLVATNGRPGTLSYRWIRSDGTASGTLREVVVKGQKQARLHLLWTFQGKGRYAARVELRILSPTNRTVTTDLTYQCP</sequence>
<organism evidence="3 4">
    <name type="scientific">Streptomyces europaeiscabiei</name>
    <dbReference type="NCBI Taxonomy" id="146819"/>
    <lineage>
        <taxon>Bacteria</taxon>
        <taxon>Bacillati</taxon>
        <taxon>Actinomycetota</taxon>
        <taxon>Actinomycetes</taxon>
        <taxon>Kitasatosporales</taxon>
        <taxon>Streptomycetaceae</taxon>
        <taxon>Streptomyces</taxon>
    </lineage>
</organism>
<feature type="region of interest" description="Disordered" evidence="1">
    <location>
        <begin position="43"/>
        <end position="62"/>
    </location>
</feature>
<keyword evidence="2" id="KW-0812">Transmembrane</keyword>
<dbReference type="Proteomes" id="UP001273589">
    <property type="component" value="Unassembled WGS sequence"/>
</dbReference>
<name>A0AAJ2PXX5_9ACTN</name>
<evidence type="ECO:0000313" key="4">
    <source>
        <dbReference type="Proteomes" id="UP001273589"/>
    </source>
</evidence>